<dbReference type="GO" id="GO:0006937">
    <property type="term" value="P:regulation of muscle contraction"/>
    <property type="evidence" value="ECO:0007669"/>
    <property type="project" value="InterPro"/>
</dbReference>
<evidence type="ECO:0000313" key="4">
    <source>
        <dbReference type="WBParaSite" id="L893_g26821.t1"/>
    </source>
</evidence>
<comment type="similarity">
    <text evidence="1">Belongs to the troponin T family.</text>
</comment>
<dbReference type="InterPro" id="IPR001978">
    <property type="entry name" value="Troponin"/>
</dbReference>
<sequence length="1129" mass="129110">MSRSSKYSSLHDYSVSGAHSYKTRSSSVNSPLALTPRGFSSGSLTSPLSSGTIFDYSAGLDQSYQTSSTSSRINGSAASTNQNASSSSQPATGRSRRDRDPEERTGTAPRSKFSAFLQERRRTLEAYEEDANRFLSSFRLPHGEPPKNAEVTGGRSASLSSRLPRQSAFDHSMMLSQKSTSVEKRRPSNDDVDPTQSEFIRRLLDAHNKVDQLLRSRGLNGEDERKFLRTVEEIPKIEEEPVYRYRRFRRPSIGSDSGLSTDSDSENSVKTIPENVPCEATPSTSNLLEEIAPDIPEFEADEEADLVAVVLTYRDFLSASLSISAPTPKRKKPLRRQKKVQEESEPEKKTEEKEATVDLSRRVQRCSAEICIQHVSFYQLAQALNQPAKVQERFCKVHFRITERSLRNMTTSAVLKATSKKLKVEKTIKLCKLPVAVPEPTRRLGVKRVHPPQVMKPPVQKSVVIPPQFSQFSRVIQRATEKFPSNVDSEITAARSNLRKVQFNRVISHAKLAVYHVSSEPVTTPEPTSTSPSKPQEPQVPEKAKPVKKVKKVSTKTVAVKGNSKPAVVKPKPEVNFPSPRAPIQKNYSEYDEVDKKLVASFRAKQHIPVPTFLPRPLTPVPIACEPNIVYVDTKVTTEQPTFIRRKSPIRTLDHQPVVKPEHSLKPVRCKPKPKAKVKSSNVSHPKNVPKPPSERLTNPFGVVLKKTPPKSQQNALPAPPISELMPKKPWVPKWRRVERSGEEEEYEEEEEVEEEEAEEVEAEAEEVEAEDEEERHVRKAAPKEEEPSNMTEGEKAMLAAKKRHEEEEAAKLLDYEERRRLERDREEEELRILKEKQERRRQEREEEERQFAERRRQEEERRRQEEEDRKAKIEAEKRRKEEEKLKRQQMMAGSFAATTGTPGGRNFVIPTKTDKADKFGNIVQAKQEMGMTKEQQEEAKRAFLAAVCKAIDITNVLPADLKERIKQLHQRICKLEADKYDLEKRHERQEYDLKELNERQRQVARSNAVKKGLDPVEAASSRHPPKVNTASKFDRQTDRRSFGDRRYLFENPKVSIASKYDRQIDRRNFGERRAMFENRRAFPLFPNVPPPPVVLEFALMAEKTENADGEDENEYDEEEEEYEEEEED</sequence>
<feature type="compositionally biased region" description="Basic and acidic residues" evidence="2">
    <location>
        <begin position="339"/>
        <end position="354"/>
    </location>
</feature>
<evidence type="ECO:0000256" key="1">
    <source>
        <dbReference type="ARBA" id="ARBA00008330"/>
    </source>
</evidence>
<evidence type="ECO:0000256" key="2">
    <source>
        <dbReference type="SAM" id="MobiDB-lite"/>
    </source>
</evidence>
<dbReference type="FunFam" id="1.20.5.350:FF:000006">
    <property type="entry name" value="TropoNin T"/>
    <property type="match status" value="1"/>
</dbReference>
<dbReference type="Pfam" id="PF00992">
    <property type="entry name" value="Troponin"/>
    <property type="match status" value="1"/>
</dbReference>
<feature type="region of interest" description="Disordered" evidence="2">
    <location>
        <begin position="1003"/>
        <end position="1037"/>
    </location>
</feature>
<dbReference type="GO" id="GO:0006936">
    <property type="term" value="P:muscle contraction"/>
    <property type="evidence" value="ECO:0007669"/>
    <property type="project" value="TreeGrafter"/>
</dbReference>
<dbReference type="GO" id="GO:0005523">
    <property type="term" value="F:tropomyosin binding"/>
    <property type="evidence" value="ECO:0007669"/>
    <property type="project" value="TreeGrafter"/>
</dbReference>
<feature type="compositionally biased region" description="Basic and acidic residues" evidence="2">
    <location>
        <begin position="804"/>
        <end position="887"/>
    </location>
</feature>
<feature type="region of interest" description="Disordered" evidence="2">
    <location>
        <begin position="64"/>
        <end position="117"/>
    </location>
</feature>
<evidence type="ECO:0000313" key="3">
    <source>
        <dbReference type="Proteomes" id="UP000095287"/>
    </source>
</evidence>
<feature type="region of interest" description="Disordered" evidence="2">
    <location>
        <begin position="137"/>
        <end position="195"/>
    </location>
</feature>
<dbReference type="Gene3D" id="1.20.5.350">
    <property type="match status" value="1"/>
</dbReference>
<feature type="compositionally biased region" description="Low complexity" evidence="2">
    <location>
        <begin position="252"/>
        <end position="262"/>
    </location>
</feature>
<feature type="compositionally biased region" description="Polar residues" evidence="2">
    <location>
        <begin position="155"/>
        <end position="164"/>
    </location>
</feature>
<organism evidence="3 4">
    <name type="scientific">Steinernema glaseri</name>
    <dbReference type="NCBI Taxonomy" id="37863"/>
    <lineage>
        <taxon>Eukaryota</taxon>
        <taxon>Metazoa</taxon>
        <taxon>Ecdysozoa</taxon>
        <taxon>Nematoda</taxon>
        <taxon>Chromadorea</taxon>
        <taxon>Rhabditida</taxon>
        <taxon>Tylenchina</taxon>
        <taxon>Panagrolaimomorpha</taxon>
        <taxon>Strongyloidoidea</taxon>
        <taxon>Steinernematidae</taxon>
        <taxon>Steinernema</taxon>
    </lineage>
</organism>
<feature type="region of interest" description="Disordered" evidence="2">
    <location>
        <begin position="1102"/>
        <end position="1129"/>
    </location>
</feature>
<feature type="region of interest" description="Disordered" evidence="2">
    <location>
        <begin position="1"/>
        <end position="47"/>
    </location>
</feature>
<dbReference type="GO" id="GO:0045214">
    <property type="term" value="P:sarcomere organization"/>
    <property type="evidence" value="ECO:0007669"/>
    <property type="project" value="TreeGrafter"/>
</dbReference>
<feature type="compositionally biased region" description="Polar residues" evidence="2">
    <location>
        <begin position="64"/>
        <end position="74"/>
    </location>
</feature>
<keyword evidence="3" id="KW-1185">Reference proteome</keyword>
<accession>A0A1I7ZIR4</accession>
<feature type="compositionally biased region" description="Low complexity" evidence="2">
    <location>
        <begin position="76"/>
        <end position="92"/>
    </location>
</feature>
<proteinExistence type="inferred from homology"/>
<feature type="region of interest" description="Disordered" evidence="2">
    <location>
        <begin position="518"/>
        <end position="547"/>
    </location>
</feature>
<feature type="region of interest" description="Disordered" evidence="2">
    <location>
        <begin position="562"/>
        <end position="581"/>
    </location>
</feature>
<feature type="compositionally biased region" description="Basic and acidic residues" evidence="2">
    <location>
        <begin position="95"/>
        <end position="105"/>
    </location>
</feature>
<dbReference type="WBParaSite" id="L893_g26821.t1">
    <property type="protein sequence ID" value="L893_g26821.t1"/>
    <property type="gene ID" value="L893_g26821"/>
</dbReference>
<dbReference type="AlphaFoldDB" id="A0A1I7ZIR4"/>
<name>A0A1I7ZIR4_9BILA</name>
<feature type="compositionally biased region" description="Acidic residues" evidence="2">
    <location>
        <begin position="1108"/>
        <end position="1129"/>
    </location>
</feature>
<feature type="compositionally biased region" description="Basic residues" evidence="2">
    <location>
        <begin position="666"/>
        <end position="678"/>
    </location>
</feature>
<dbReference type="PANTHER" id="PTHR11521:SF7">
    <property type="entry name" value="TROPONIN T"/>
    <property type="match status" value="1"/>
</dbReference>
<dbReference type="SUPFAM" id="SSF90250">
    <property type="entry name" value="Troponin coil-coiled subunits"/>
    <property type="match status" value="1"/>
</dbReference>
<feature type="compositionally biased region" description="Basic residues" evidence="2">
    <location>
        <begin position="328"/>
        <end position="338"/>
    </location>
</feature>
<reference evidence="4" key="1">
    <citation type="submission" date="2016-11" db="UniProtKB">
        <authorList>
            <consortium name="WormBaseParasite"/>
        </authorList>
    </citation>
    <scope>IDENTIFICATION</scope>
</reference>
<dbReference type="PANTHER" id="PTHR11521">
    <property type="entry name" value="TROPONIN T"/>
    <property type="match status" value="1"/>
</dbReference>
<dbReference type="InterPro" id="IPR027707">
    <property type="entry name" value="TNNT"/>
</dbReference>
<feature type="region of interest" description="Disordered" evidence="2">
    <location>
        <begin position="251"/>
        <end position="283"/>
    </location>
</feature>
<feature type="region of interest" description="Disordered" evidence="2">
    <location>
        <begin position="327"/>
        <end position="354"/>
    </location>
</feature>
<feature type="compositionally biased region" description="Low complexity" evidence="2">
    <location>
        <begin position="518"/>
        <end position="533"/>
    </location>
</feature>
<dbReference type="Proteomes" id="UP000095287">
    <property type="component" value="Unplaced"/>
</dbReference>
<feature type="compositionally biased region" description="Polar residues" evidence="2">
    <location>
        <begin position="23"/>
        <end position="32"/>
    </location>
</feature>
<feature type="region of interest" description="Disordered" evidence="2">
    <location>
        <begin position="659"/>
        <end position="913"/>
    </location>
</feature>
<dbReference type="GO" id="GO:0005861">
    <property type="term" value="C:troponin complex"/>
    <property type="evidence" value="ECO:0007669"/>
    <property type="project" value="InterPro"/>
</dbReference>
<protein>
    <submittedName>
        <fullName evidence="4">Protein kinase domain-containing protein</fullName>
    </submittedName>
</protein>
<feature type="compositionally biased region" description="Acidic residues" evidence="2">
    <location>
        <begin position="742"/>
        <end position="774"/>
    </location>
</feature>
<dbReference type="InterPro" id="IPR038077">
    <property type="entry name" value="Troponin_sf"/>
</dbReference>